<evidence type="ECO:0000313" key="2">
    <source>
        <dbReference type="Proteomes" id="UP000189703"/>
    </source>
</evidence>
<proteinExistence type="predicted"/>
<sequence>MKTIPAFLLAVFLATATLSAAVRPESGGTLHAELTNARGKGNANNHKGGGGNNNGMGGFFGPGGGFGIPGFGNGNGWGNGIIGGGYGAGFGGPGGGYSKGGIIRPTVVCNDRGPCYKKKLTCPAKCFTSYSHSGKNYGSGGGGGGCTIDCKKKCVAYC</sequence>
<keyword evidence="2" id="KW-1185">Reference proteome</keyword>
<dbReference type="AlphaFoldDB" id="A0A1U8AMS7"/>
<evidence type="ECO:0000256" key="1">
    <source>
        <dbReference type="SAM" id="SignalP"/>
    </source>
</evidence>
<dbReference type="PANTHER" id="PTHR34789:SF1">
    <property type="entry name" value="EXPRESSED PROTEIN"/>
    <property type="match status" value="1"/>
</dbReference>
<dbReference type="OMA" id="PDKCFKS"/>
<dbReference type="InParanoid" id="A0A1U8AMS7"/>
<dbReference type="GeneID" id="104605642"/>
<dbReference type="eggNOG" id="ENOG502S13G">
    <property type="taxonomic scope" value="Eukaryota"/>
</dbReference>
<name>A0A1U8AMS7_NELNU</name>
<dbReference type="RefSeq" id="XP_010268788.1">
    <property type="nucleotide sequence ID" value="XM_010270486.2"/>
</dbReference>
<accession>A0A1U8AMS7</accession>
<keyword evidence="1" id="KW-0732">Signal</keyword>
<organism evidence="2 3">
    <name type="scientific">Nelumbo nucifera</name>
    <name type="common">Sacred lotus</name>
    <dbReference type="NCBI Taxonomy" id="4432"/>
    <lineage>
        <taxon>Eukaryota</taxon>
        <taxon>Viridiplantae</taxon>
        <taxon>Streptophyta</taxon>
        <taxon>Embryophyta</taxon>
        <taxon>Tracheophyta</taxon>
        <taxon>Spermatophyta</taxon>
        <taxon>Magnoliopsida</taxon>
        <taxon>Proteales</taxon>
        <taxon>Nelumbonaceae</taxon>
        <taxon>Nelumbo</taxon>
    </lineage>
</organism>
<dbReference type="Proteomes" id="UP000189703">
    <property type="component" value="Unplaced"/>
</dbReference>
<reference evidence="3" key="1">
    <citation type="submission" date="2025-08" db="UniProtKB">
        <authorList>
            <consortium name="RefSeq"/>
        </authorList>
    </citation>
    <scope>IDENTIFICATION</scope>
</reference>
<dbReference type="STRING" id="4432.A0A1U8AMS7"/>
<dbReference type="PANTHER" id="PTHR34789">
    <property type="entry name" value="EXPRESSED PROTEIN"/>
    <property type="match status" value="1"/>
</dbReference>
<evidence type="ECO:0000313" key="3">
    <source>
        <dbReference type="RefSeq" id="XP_010268788.1"/>
    </source>
</evidence>
<dbReference type="KEGG" id="nnu:104605642"/>
<gene>
    <name evidence="3" type="primary">LOC104605642</name>
</gene>
<feature type="signal peptide" evidence="1">
    <location>
        <begin position="1"/>
        <end position="21"/>
    </location>
</feature>
<feature type="chain" id="PRO_5010589029" evidence="1">
    <location>
        <begin position="22"/>
        <end position="158"/>
    </location>
</feature>
<dbReference type="FunCoup" id="A0A1U8AMS7">
    <property type="interactions" value="153"/>
</dbReference>
<protein>
    <submittedName>
        <fullName evidence="3">Holotricin-3</fullName>
    </submittedName>
</protein>